<keyword evidence="3" id="KW-0677">Repeat</keyword>
<evidence type="ECO:0000256" key="3">
    <source>
        <dbReference type="ARBA" id="ARBA00022737"/>
    </source>
</evidence>
<feature type="domain" description="PGG" evidence="10">
    <location>
        <begin position="506"/>
        <end position="614"/>
    </location>
</feature>
<dbReference type="PANTHER" id="PTHR24186:SF50">
    <property type="entry name" value="ANKYRIN REPEAT-CONTAINING PROTEIN ITN1-LIKE ISOFORM X1"/>
    <property type="match status" value="1"/>
</dbReference>
<evidence type="ECO:0000313" key="11">
    <source>
        <dbReference type="EnsemblPlants" id="OGLUM09G06520.1"/>
    </source>
</evidence>
<evidence type="ECO:0000256" key="8">
    <source>
        <dbReference type="SAM" id="MobiDB-lite"/>
    </source>
</evidence>
<dbReference type="STRING" id="40148.A0A0E0B1I6"/>
<comment type="subcellular location">
    <subcellularLocation>
        <location evidence="1">Membrane</location>
        <topology evidence="1">Multi-pass membrane protein</topology>
    </subcellularLocation>
</comment>
<feature type="transmembrane region" description="Helical" evidence="9">
    <location>
        <begin position="553"/>
        <end position="577"/>
    </location>
</feature>
<sequence length="695" mass="74689">MDSKKTTTQSEPNDGVQAQLGPELLMAARHGDRDRLKRLLGTVSPPVALPVGEVVLHVEDVETVGVGVDDDDDAEPTAAVVTSAEAVTVALDSVLHVVASSGDEPAFLESATAVHARASHLLDAGNGKGDTPLHCAARAGMVRMVSHLLDLARRGGGGGVAGDAAARAFARRRNSKGETALHEAVRLGSKAMVGALMSADPELARVVAADGGSPLYLAVSLGRRDDIARLLHEHDRGLSYAGPDGNNALHAAVQKGKERYEFNDLSISETTKMILGWNKDLIKQADRHRGSTPLHVAASWGHHDVISLLLDADPSAAYQPDHDGAFPIHVAAYDGQVRAVSILLGLDNHRKCAGLCSGERRRRDLRGCAELRDGRGRSFLHVAVEEQRQSVVAYACKLGNLSPAVMNMQDDDGNTALHLAVKAGNMWIFNPLMERRQVELNLTNNKGETPLDISWIEKPVGVYFGLNQRVKIYKLLKDANAKQGNHRWDLFLKKHNKKVDEEVEGKKLTESAQTIGVGSVLIATVAFAAAFAPPGDYGDDGAPRLADRYAFDVFIIANTLAFICAGLSVISLTYAGVAAVDMRTRMISFVFSASFMACSARSLGVAFAFGMYVVLAPVARTTAIAACVITGLALADVAWFIFVVAAGEVMLLKRLGIARAWWRLPFAIMATLLMQFWPYIVIVVVVLYSKIRGVH</sequence>
<dbReference type="GO" id="GO:0005886">
    <property type="term" value="C:plasma membrane"/>
    <property type="evidence" value="ECO:0007669"/>
    <property type="project" value="TreeGrafter"/>
</dbReference>
<feature type="region of interest" description="Disordered" evidence="8">
    <location>
        <begin position="1"/>
        <end position="20"/>
    </location>
</feature>
<feature type="transmembrane region" description="Helical" evidence="9">
    <location>
        <begin position="666"/>
        <end position="688"/>
    </location>
</feature>
<evidence type="ECO:0000256" key="2">
    <source>
        <dbReference type="ARBA" id="ARBA00022692"/>
    </source>
</evidence>
<dbReference type="InterPro" id="IPR002110">
    <property type="entry name" value="Ankyrin_rpt"/>
</dbReference>
<feature type="repeat" description="ANK" evidence="7">
    <location>
        <begin position="289"/>
        <end position="321"/>
    </location>
</feature>
<keyword evidence="2 9" id="KW-0812">Transmembrane</keyword>
<evidence type="ECO:0000256" key="7">
    <source>
        <dbReference type="PROSITE-ProRule" id="PRU00023"/>
    </source>
</evidence>
<evidence type="ECO:0000256" key="1">
    <source>
        <dbReference type="ARBA" id="ARBA00004141"/>
    </source>
</evidence>
<dbReference type="Gene3D" id="1.25.40.20">
    <property type="entry name" value="Ankyrin repeat-containing domain"/>
    <property type="match status" value="3"/>
</dbReference>
<evidence type="ECO:0000256" key="4">
    <source>
        <dbReference type="ARBA" id="ARBA00022989"/>
    </source>
</evidence>
<evidence type="ECO:0000256" key="9">
    <source>
        <dbReference type="SAM" id="Phobius"/>
    </source>
</evidence>
<dbReference type="FunFam" id="1.25.40.20:FF:001039">
    <property type="entry name" value="Os09g0331600 protein"/>
    <property type="match status" value="1"/>
</dbReference>
<dbReference type="Pfam" id="PF12796">
    <property type="entry name" value="Ank_2"/>
    <property type="match status" value="3"/>
</dbReference>
<dbReference type="eggNOG" id="KOG0504">
    <property type="taxonomic scope" value="Eukaryota"/>
</dbReference>
<dbReference type="InterPro" id="IPR036770">
    <property type="entry name" value="Ankyrin_rpt-contain_sf"/>
</dbReference>
<feature type="transmembrane region" description="Helical" evidence="9">
    <location>
        <begin position="621"/>
        <end position="645"/>
    </location>
</feature>
<reference evidence="11" key="2">
    <citation type="submission" date="2018-05" db="EMBL/GenBank/DDBJ databases">
        <title>OgluRS3 (Oryza glumaepatula Reference Sequence Version 3).</title>
        <authorList>
            <person name="Zhang J."/>
            <person name="Kudrna D."/>
            <person name="Lee S."/>
            <person name="Talag J."/>
            <person name="Welchert J."/>
            <person name="Wing R.A."/>
        </authorList>
    </citation>
    <scope>NUCLEOTIDE SEQUENCE [LARGE SCALE GENOMIC DNA]</scope>
</reference>
<dbReference type="SUPFAM" id="SSF48403">
    <property type="entry name" value="Ankyrin repeat"/>
    <property type="match status" value="1"/>
</dbReference>
<dbReference type="PROSITE" id="PS50088">
    <property type="entry name" value="ANK_REPEAT"/>
    <property type="match status" value="3"/>
</dbReference>
<accession>A0A0E0B1I6</accession>
<keyword evidence="12" id="KW-1185">Reference proteome</keyword>
<name>A0A0E0B1I6_9ORYZ</name>
<keyword evidence="4 9" id="KW-1133">Transmembrane helix</keyword>
<keyword evidence="5 7" id="KW-0040">ANK repeat</keyword>
<keyword evidence="6 9" id="KW-0472">Membrane</keyword>
<feature type="compositionally biased region" description="Polar residues" evidence="8">
    <location>
        <begin position="1"/>
        <end position="12"/>
    </location>
</feature>
<dbReference type="AlphaFoldDB" id="A0A0E0B1I6"/>
<protein>
    <recommendedName>
        <fullName evidence="10">PGG domain-containing protein</fullName>
    </recommendedName>
</protein>
<evidence type="ECO:0000256" key="5">
    <source>
        <dbReference type="ARBA" id="ARBA00023043"/>
    </source>
</evidence>
<evidence type="ECO:0000259" key="10">
    <source>
        <dbReference type="Pfam" id="PF13962"/>
    </source>
</evidence>
<dbReference type="PANTHER" id="PTHR24186">
    <property type="entry name" value="PROTEIN PHOSPHATASE 1 REGULATORY SUBUNIT"/>
    <property type="match status" value="1"/>
</dbReference>
<evidence type="ECO:0000313" key="12">
    <source>
        <dbReference type="Proteomes" id="UP000026961"/>
    </source>
</evidence>
<dbReference type="SMART" id="SM00248">
    <property type="entry name" value="ANK"/>
    <property type="match status" value="7"/>
</dbReference>
<feature type="repeat" description="ANK" evidence="7">
    <location>
        <begin position="412"/>
        <end position="445"/>
    </location>
</feature>
<feature type="transmembrane region" description="Helical" evidence="9">
    <location>
        <begin position="515"/>
        <end position="533"/>
    </location>
</feature>
<dbReference type="EnsemblPlants" id="OGLUM09G06520.1">
    <property type="protein sequence ID" value="OGLUM09G06520.1"/>
    <property type="gene ID" value="OGLUM09G06520"/>
</dbReference>
<evidence type="ECO:0000256" key="6">
    <source>
        <dbReference type="ARBA" id="ARBA00023136"/>
    </source>
</evidence>
<dbReference type="Proteomes" id="UP000026961">
    <property type="component" value="Chromosome 9"/>
</dbReference>
<proteinExistence type="predicted"/>
<organism evidence="11">
    <name type="scientific">Oryza glumipatula</name>
    <dbReference type="NCBI Taxonomy" id="40148"/>
    <lineage>
        <taxon>Eukaryota</taxon>
        <taxon>Viridiplantae</taxon>
        <taxon>Streptophyta</taxon>
        <taxon>Embryophyta</taxon>
        <taxon>Tracheophyta</taxon>
        <taxon>Spermatophyta</taxon>
        <taxon>Magnoliopsida</taxon>
        <taxon>Liliopsida</taxon>
        <taxon>Poales</taxon>
        <taxon>Poaceae</taxon>
        <taxon>BOP clade</taxon>
        <taxon>Oryzoideae</taxon>
        <taxon>Oryzeae</taxon>
        <taxon>Oryzinae</taxon>
        <taxon>Oryza</taxon>
    </lineage>
</organism>
<dbReference type="Gramene" id="OGLUM09G06520.1">
    <property type="protein sequence ID" value="OGLUM09G06520.1"/>
    <property type="gene ID" value="OGLUM09G06520"/>
</dbReference>
<dbReference type="InterPro" id="IPR026961">
    <property type="entry name" value="PGG_dom"/>
</dbReference>
<feature type="repeat" description="ANK" evidence="7">
    <location>
        <begin position="128"/>
        <end position="150"/>
    </location>
</feature>
<dbReference type="PROSITE" id="PS50297">
    <property type="entry name" value="ANK_REP_REGION"/>
    <property type="match status" value="3"/>
</dbReference>
<dbReference type="Pfam" id="PF13962">
    <property type="entry name" value="PGG"/>
    <property type="match status" value="1"/>
</dbReference>
<feature type="transmembrane region" description="Helical" evidence="9">
    <location>
        <begin position="589"/>
        <end position="615"/>
    </location>
</feature>
<dbReference type="HOGENOM" id="CLU_000134_36_5_1"/>
<reference evidence="11" key="1">
    <citation type="submission" date="2015-04" db="UniProtKB">
        <authorList>
            <consortium name="EnsemblPlants"/>
        </authorList>
    </citation>
    <scope>IDENTIFICATION</scope>
</reference>